<feature type="compositionally biased region" description="Polar residues" evidence="1">
    <location>
        <begin position="1528"/>
        <end position="1556"/>
    </location>
</feature>
<comment type="caution">
    <text evidence="2">The sequence shown here is derived from an EMBL/GenBank/DDBJ whole genome shotgun (WGS) entry which is preliminary data.</text>
</comment>
<accession>A0A0G0UBL9</accession>
<protein>
    <submittedName>
        <fullName evidence="2">FG-GAP repeat protein</fullName>
    </submittedName>
</protein>
<name>A0A0G0UBL9_9BACT</name>
<feature type="region of interest" description="Disordered" evidence="1">
    <location>
        <begin position="1471"/>
        <end position="1556"/>
    </location>
</feature>
<dbReference type="Gene3D" id="2.40.300.10">
    <property type="entry name" value="Head decoration protein D"/>
    <property type="match status" value="2"/>
</dbReference>
<feature type="non-terminal residue" evidence="2">
    <location>
        <position position="1"/>
    </location>
</feature>
<reference evidence="2 3" key="1">
    <citation type="journal article" date="2015" name="Nature">
        <title>rRNA introns, odd ribosomes, and small enigmatic genomes across a large radiation of phyla.</title>
        <authorList>
            <person name="Brown C.T."/>
            <person name="Hug L.A."/>
            <person name="Thomas B.C."/>
            <person name="Sharon I."/>
            <person name="Castelle C.J."/>
            <person name="Singh A."/>
            <person name="Wilkins M.J."/>
            <person name="Williams K.H."/>
            <person name="Banfield J.F."/>
        </authorList>
    </citation>
    <scope>NUCLEOTIDE SEQUENCE [LARGE SCALE GENOMIC DNA]</scope>
</reference>
<proteinExistence type="predicted"/>
<evidence type="ECO:0000256" key="1">
    <source>
        <dbReference type="SAM" id="MobiDB-lite"/>
    </source>
</evidence>
<dbReference type="EMBL" id="LCAH01000014">
    <property type="protein sequence ID" value="KKR86358.1"/>
    <property type="molecule type" value="Genomic_DNA"/>
</dbReference>
<organism evidence="2 3">
    <name type="scientific">Candidatus Uhrbacteria bacterium GW2011_GWC2_41_11</name>
    <dbReference type="NCBI Taxonomy" id="1618985"/>
    <lineage>
        <taxon>Bacteria</taxon>
        <taxon>Candidatus Uhriibacteriota</taxon>
    </lineage>
</organism>
<sequence>QLITFQNGSGTVAFLTDIVGGSSLFTDGGTVTYLTSTTDDLAIGAATLVAPFSIDVDTNILRVGDGTSDTNDPTITFYASDATNSGSLSYLDSDDFLLTGGDLTFAQATTIGDGADRLTFDSDGTIIISDAILNFSADGSITSTTSSAMTIDSGTTGAVNLANGTNAKIVTIGNNTSTTSLNLKSGTGDITLDSEDDYLFTLATESEIDITSNASLVTDGVLDINIDTNIAGGIFTGVNNRLTINDGAGTGDEFVAEKITLVANDADADLIGLSIYGEATLNAAVGSYKAGLRIHNDEDISASMTDALIITSAISGGIMDGIDVSDAELTNAINIGTNIILGTAGVIDFDEFDISGSTGSITINDDGNLGQLSVEGSILDIDSLIFVGAGALSSTGATSDLTLSAGRDITFDDDNLTAAIPLSLSDTDLSSFDAGDRGIIDALNYLRASASSLFTDGGTVSYLTSTSDDLAIGNTSLTAPFSVDVDINTLRIGDGASDANNPTITFYASDATNSGSLSYLDTDGWFFSGGDVYVGNDSESISSTEFSLSGNDVYMEDALGVNGTIYGDDGLKILGEFNQDIDILNAGGTLTTGINGMLKNTFTGTLLTDRQDVGLYTNTESNVSVTSQDYTLVGDYVRANWDPNAPGITPTGNTNIYGRLTDFTTGNITNLDNLIGHRFSIGEGHSINSATISNVEFIDGRFIPGSGIAVTNFKGIYLSADDNSGAGTINDARGLDVSFTDAGAASFTSAYGVYVSEVQATNAYGVYVASVTGSSNDYSIYTADNAGNATFLDNVLVGATSEDITDGVFTVGGDDLFISGQLGVSDLMRLEANFAGFAGGFFNDGGLDNRQGVYLQGCIDSNPTSSCNLLELRDGDGTVIGAIEGNGAGGVTLTSGAADYAELFPGDRSQFVSGDVVALDADNQVHPASTGMNIIGALSNAPNVLGNAFDGWEQNQTFVPVALLGQVPLRVNNEGGPILPGDYLTLSSVPGVAKKAHGAGMMIGRALEPNTTDTGVIQTFIQPGWNGLQTFLSENGSAILPDGVQLMHLDEANETKPLLTSPVLSLRGSVWNGSSADDVSMNLATYVEGTDEYRLSFRNTSDSEIASLSNQGTLSVNGDVVVGGHLYPSEKGMKQTSAYIYYDSQPISESNPSEMGFMRTNAAGWGSGSYDFAETFPSDESLEAGDVVVFAEKDSSIRRGIRGEALKLAGIVSTKPGFLAGDLKEKHYPIALAGRVPTKVISENGAIQIGDPLTISSTSGYAMKATEPGQIIGYALEPFVEGDKQGTIMTFVNLTYYNGGSLTNMPGTTNDASEFTDNGQASFSSLNLNGNIYLNGNDLLSIRKIAGIADRWSIEEDGTIRTEGLLKTVITSHQNEKVETAAVTSPEVVITLMGTATLEAGESIIHFEEIQPAFNDVISPTAPLRVIVTPHGPITLYVVSQDQNGFVVRQAGGVDSGITFDWMAAGYRKDFEPTEPISPEDETAQTETSEELELGEEMGGEVPVEKILDDEDITDQPIPTTDTRVPEETTQTNNESEIQPETTANSQESATESPQP</sequence>
<evidence type="ECO:0000313" key="2">
    <source>
        <dbReference type="EMBL" id="KKR86358.1"/>
    </source>
</evidence>
<gene>
    <name evidence="2" type="ORF">UU35_C0014G0001</name>
</gene>
<feature type="compositionally biased region" description="Acidic residues" evidence="1">
    <location>
        <begin position="1478"/>
        <end position="1499"/>
    </location>
</feature>
<evidence type="ECO:0000313" key="3">
    <source>
        <dbReference type="Proteomes" id="UP000034616"/>
    </source>
</evidence>
<dbReference type="Proteomes" id="UP000034616">
    <property type="component" value="Unassembled WGS sequence"/>
</dbReference>